<accession>A0A1I3R686</accession>
<evidence type="ECO:0000313" key="2">
    <source>
        <dbReference type="EMBL" id="SFJ40941.1"/>
    </source>
</evidence>
<proteinExistence type="predicted"/>
<protein>
    <submittedName>
        <fullName evidence="2">Uncharacterized protein</fullName>
    </submittedName>
</protein>
<sequence>MKNLILSAFALISFSAFAQFYPPDPIPFCAYDFEVYTCVNGAPSNQWVYKVEICSIPNSSWDKSHEEKLQEIQDYFCDFGVLPPGTKITETRKIIF</sequence>
<dbReference type="AlphaFoldDB" id="A0A1I3R686"/>
<keyword evidence="1" id="KW-0732">Signal</keyword>
<evidence type="ECO:0000256" key="1">
    <source>
        <dbReference type="SAM" id="SignalP"/>
    </source>
</evidence>
<feature type="chain" id="PRO_5017457324" evidence="1">
    <location>
        <begin position="19"/>
        <end position="96"/>
    </location>
</feature>
<dbReference type="Proteomes" id="UP000243887">
    <property type="component" value="Unassembled WGS sequence"/>
</dbReference>
<evidence type="ECO:0000313" key="3">
    <source>
        <dbReference type="Proteomes" id="UP000243887"/>
    </source>
</evidence>
<reference evidence="3" key="1">
    <citation type="submission" date="2016-10" db="EMBL/GenBank/DDBJ databases">
        <authorList>
            <person name="Varghese N."/>
            <person name="Submissions S."/>
        </authorList>
    </citation>
    <scope>NUCLEOTIDE SEQUENCE [LARGE SCALE GENOMIC DNA]</scope>
    <source>
        <strain evidence="3">DSM 26542</strain>
    </source>
</reference>
<dbReference type="EMBL" id="FORU01000007">
    <property type="protein sequence ID" value="SFJ40941.1"/>
    <property type="molecule type" value="Genomic_DNA"/>
</dbReference>
<organism evidence="2 3">
    <name type="scientific">Myroides guanonis</name>
    <dbReference type="NCBI Taxonomy" id="1150112"/>
    <lineage>
        <taxon>Bacteria</taxon>
        <taxon>Pseudomonadati</taxon>
        <taxon>Bacteroidota</taxon>
        <taxon>Flavobacteriia</taxon>
        <taxon>Flavobacteriales</taxon>
        <taxon>Flavobacteriaceae</taxon>
        <taxon>Myroides</taxon>
    </lineage>
</organism>
<feature type="signal peptide" evidence="1">
    <location>
        <begin position="1"/>
        <end position="18"/>
    </location>
</feature>
<name>A0A1I3R686_9FLAO</name>
<keyword evidence="3" id="KW-1185">Reference proteome</keyword>
<dbReference type="RefSeq" id="WP_090678827.1">
    <property type="nucleotide sequence ID" value="NZ_FORU01000007.1"/>
</dbReference>
<gene>
    <name evidence="2" type="ORF">SAMN04487893_10739</name>
</gene>